<dbReference type="EMBL" id="LT796768">
    <property type="protein sequence ID" value="SKB05362.1"/>
    <property type="molecule type" value="Genomic_DNA"/>
</dbReference>
<evidence type="ECO:0000313" key="9">
    <source>
        <dbReference type="Proteomes" id="UP000191040"/>
    </source>
</evidence>
<dbReference type="PANTHER" id="PTHR18866">
    <property type="entry name" value="CARBOXYLASE:PYRUVATE/ACETYL-COA/PROPIONYL-COA CARBOXYLASE"/>
    <property type="match status" value="1"/>
</dbReference>
<dbReference type="InterPro" id="IPR050856">
    <property type="entry name" value="Biotin_carboxylase_complex"/>
</dbReference>
<evidence type="ECO:0000313" key="8">
    <source>
        <dbReference type="EMBL" id="SKB05362.1"/>
    </source>
</evidence>
<dbReference type="GO" id="GO:0046872">
    <property type="term" value="F:metal ion binding"/>
    <property type="evidence" value="ECO:0007669"/>
    <property type="project" value="InterPro"/>
</dbReference>
<keyword evidence="1" id="KW-0436">Ligase</keyword>
<dbReference type="OrthoDB" id="9760256at2"/>
<dbReference type="PROSITE" id="PS00867">
    <property type="entry name" value="CPSASE_2"/>
    <property type="match status" value="1"/>
</dbReference>
<dbReference type="Pfam" id="PF02786">
    <property type="entry name" value="CPSase_L_D2"/>
    <property type="match status" value="1"/>
</dbReference>
<feature type="domain" description="ATP-grasp" evidence="6">
    <location>
        <begin position="122"/>
        <end position="318"/>
    </location>
</feature>
<dbReference type="GO" id="GO:0016874">
    <property type="term" value="F:ligase activity"/>
    <property type="evidence" value="ECO:0007669"/>
    <property type="project" value="UniProtKB-KW"/>
</dbReference>
<dbReference type="FunFam" id="3.30.1490.20:FF:000003">
    <property type="entry name" value="acetyl-CoA carboxylase isoform X1"/>
    <property type="match status" value="1"/>
</dbReference>
<evidence type="ECO:0000259" key="7">
    <source>
        <dbReference type="PROSITE" id="PS50979"/>
    </source>
</evidence>
<gene>
    <name evidence="8" type="ORF">SAMN06295964_0911</name>
</gene>
<dbReference type="Pfam" id="PF02785">
    <property type="entry name" value="Biotin_carb_C"/>
    <property type="match status" value="1"/>
</dbReference>
<dbReference type="Gene3D" id="3.30.470.20">
    <property type="entry name" value="ATP-grasp fold, B domain"/>
    <property type="match status" value="1"/>
</dbReference>
<evidence type="ECO:0000256" key="1">
    <source>
        <dbReference type="ARBA" id="ARBA00022598"/>
    </source>
</evidence>
<keyword evidence="3 5" id="KW-0067">ATP-binding</keyword>
<dbReference type="InterPro" id="IPR011761">
    <property type="entry name" value="ATP-grasp"/>
</dbReference>
<keyword evidence="9" id="KW-1185">Reference proteome</keyword>
<proteinExistence type="predicted"/>
<dbReference type="PROSITE" id="PS50975">
    <property type="entry name" value="ATP_GRASP"/>
    <property type="match status" value="1"/>
</dbReference>
<dbReference type="InterPro" id="IPR011054">
    <property type="entry name" value="Rudment_hybrid_motif"/>
</dbReference>
<dbReference type="GO" id="GO:0005524">
    <property type="term" value="F:ATP binding"/>
    <property type="evidence" value="ECO:0007669"/>
    <property type="project" value="UniProtKB-UniRule"/>
</dbReference>
<dbReference type="InterPro" id="IPR011764">
    <property type="entry name" value="Biotin_carboxylation_dom"/>
</dbReference>
<evidence type="ECO:0000256" key="3">
    <source>
        <dbReference type="ARBA" id="ARBA00022840"/>
    </source>
</evidence>
<dbReference type="SUPFAM" id="SSF56059">
    <property type="entry name" value="Glutathione synthetase ATP-binding domain-like"/>
    <property type="match status" value="1"/>
</dbReference>
<dbReference type="STRING" id="1736691.SAMN06295964_0911"/>
<evidence type="ECO:0000259" key="6">
    <source>
        <dbReference type="PROSITE" id="PS50975"/>
    </source>
</evidence>
<name>A0A1T4YUC3_9ACTN</name>
<keyword evidence="2 5" id="KW-0547">Nucleotide-binding</keyword>
<dbReference type="InterPro" id="IPR005482">
    <property type="entry name" value="Biotin_COase_C"/>
</dbReference>
<protein>
    <submittedName>
        <fullName evidence="8">Acetyl-CoA carboxylase, biotin carboxylase subunit</fullName>
    </submittedName>
</protein>
<keyword evidence="4" id="KW-0092">Biotin</keyword>
<dbReference type="AlphaFoldDB" id="A0A1T4YUC3"/>
<dbReference type="InterPro" id="IPR005479">
    <property type="entry name" value="CPAse_ATP-bd"/>
</dbReference>
<feature type="domain" description="Biotin carboxylation" evidence="7">
    <location>
        <begin position="4"/>
        <end position="445"/>
    </location>
</feature>
<dbReference type="SUPFAM" id="SSF52440">
    <property type="entry name" value="PreATP-grasp domain"/>
    <property type="match status" value="1"/>
</dbReference>
<accession>A0A1T4YUC3</accession>
<dbReference type="InterPro" id="IPR005481">
    <property type="entry name" value="BC-like_N"/>
</dbReference>
<dbReference type="Pfam" id="PF00289">
    <property type="entry name" value="Biotin_carb_N"/>
    <property type="match status" value="1"/>
</dbReference>
<dbReference type="InterPro" id="IPR016185">
    <property type="entry name" value="PreATP-grasp_dom_sf"/>
</dbReference>
<evidence type="ECO:0000256" key="5">
    <source>
        <dbReference type="PROSITE-ProRule" id="PRU00409"/>
    </source>
</evidence>
<dbReference type="RefSeq" id="WP_078699049.1">
    <property type="nucleotide sequence ID" value="NZ_LT796768.1"/>
</dbReference>
<evidence type="ECO:0000256" key="4">
    <source>
        <dbReference type="ARBA" id="ARBA00023267"/>
    </source>
</evidence>
<reference evidence="9" key="1">
    <citation type="submission" date="2017-02" db="EMBL/GenBank/DDBJ databases">
        <authorList>
            <person name="Varghese N."/>
            <person name="Submissions S."/>
        </authorList>
    </citation>
    <scope>NUCLEOTIDE SEQUENCE [LARGE SCALE GENOMIC DNA]</scope>
    <source>
        <strain evidence="9">9H-4</strain>
    </source>
</reference>
<evidence type="ECO:0000256" key="2">
    <source>
        <dbReference type="ARBA" id="ARBA00022741"/>
    </source>
</evidence>
<dbReference type="SUPFAM" id="SSF51246">
    <property type="entry name" value="Rudiment single hybrid motif"/>
    <property type="match status" value="1"/>
</dbReference>
<dbReference type="Proteomes" id="UP000191040">
    <property type="component" value="Chromosome I"/>
</dbReference>
<sequence length="449" mass="47699">MSERQRVVFIANRGEIAARVLRTVRELGHRGAVAFPAVDADLPYVMAADLTVELSGPRDFGDVEAMVAAARSAGADLVHPGYGFLSENAAFARAVEAAGMAFVGPSPDVIELMGDKASARTAAVRAGLAVAPGSDGAVETVDEARRVALEAGYPVMLKAVAGGGGIGMAVVPDAASFDRAFESVTSRAASVFGDSRVIVERYIERSRHIEVQVMGLPGGRAVALSERDCSVQRRHQKVVEESPSPALDPESRASLLRRAAALTESVGYVGAGTIEFIHDLDSGESFFLEMNTRLQVEHPVTEAVHGVDLVAWQLSIATGDPTVPELSVEPQGHAIELRLYAEDSERFLPRPGAIETWRMPDGEGVRVDAGYADGTVVTPFFDPLLAKVIVWAPSRAEAIERARAALERTEIVGPGSNLGFLARVLTEPEFVDATHDTGIVGRMTATPVR</sequence>
<dbReference type="PROSITE" id="PS50979">
    <property type="entry name" value="BC"/>
    <property type="match status" value="1"/>
</dbReference>
<organism evidence="8 9">
    <name type="scientific">Aeromicrobium choanae</name>
    <dbReference type="NCBI Taxonomy" id="1736691"/>
    <lineage>
        <taxon>Bacteria</taxon>
        <taxon>Bacillati</taxon>
        <taxon>Actinomycetota</taxon>
        <taxon>Actinomycetes</taxon>
        <taxon>Propionibacteriales</taxon>
        <taxon>Nocardioidaceae</taxon>
        <taxon>Aeromicrobium</taxon>
    </lineage>
</organism>
<dbReference type="PANTHER" id="PTHR18866:SF128">
    <property type="entry name" value="UREA AMIDOLYASE"/>
    <property type="match status" value="1"/>
</dbReference>
<dbReference type="SMART" id="SM00878">
    <property type="entry name" value="Biotin_carb_C"/>
    <property type="match status" value="1"/>
</dbReference>